<dbReference type="Proteomes" id="UP001652661">
    <property type="component" value="Chromosome 3R"/>
</dbReference>
<feature type="transmembrane region" description="Helical" evidence="1">
    <location>
        <begin position="168"/>
        <end position="187"/>
    </location>
</feature>
<keyword evidence="3" id="KW-1185">Reference proteome</keyword>
<dbReference type="InterPro" id="IPR056677">
    <property type="entry name" value="DUF7775"/>
</dbReference>
<dbReference type="PANTHER" id="PTHR41152">
    <property type="entry name" value="AT26438P-RELATED"/>
    <property type="match status" value="1"/>
</dbReference>
<organism evidence="3 4">
    <name type="scientific">Drosophila kikkawai</name>
    <name type="common">Fruit fly</name>
    <dbReference type="NCBI Taxonomy" id="30033"/>
    <lineage>
        <taxon>Eukaryota</taxon>
        <taxon>Metazoa</taxon>
        <taxon>Ecdysozoa</taxon>
        <taxon>Arthropoda</taxon>
        <taxon>Hexapoda</taxon>
        <taxon>Insecta</taxon>
        <taxon>Pterygota</taxon>
        <taxon>Neoptera</taxon>
        <taxon>Endopterygota</taxon>
        <taxon>Diptera</taxon>
        <taxon>Brachycera</taxon>
        <taxon>Muscomorpha</taxon>
        <taxon>Ephydroidea</taxon>
        <taxon>Drosophilidae</taxon>
        <taxon>Drosophila</taxon>
        <taxon>Sophophora</taxon>
    </lineage>
</organism>
<dbReference type="AlphaFoldDB" id="A0A6P4IEG1"/>
<sequence>MASRKSLFNIRTALRHESNTDYIDDIEEYSSGSLRPVLFVFYTLETVLNMLCMGFHVTGFQAIQLDQFGWEEQAMASFYLVIFYVFMALTLFQSINICTGHTPTITLELIKTSAATVAFLAVSLGTMWDAERQFYMFGHDPEQEHSSTKYINYEPVHPFFVYMRSQSISALACSVLYLLHTCLMFDYKLTQKRSNSDESYMPISLFVFGRWVHTKLETYEWFKEFSSNDYIRV</sequence>
<protein>
    <submittedName>
        <fullName evidence="4">Uncharacterized protein isoform X1</fullName>
    </submittedName>
</protein>
<dbReference type="RefSeq" id="XP_017020913.1">
    <property type="nucleotide sequence ID" value="XM_017165424.3"/>
</dbReference>
<evidence type="ECO:0000313" key="4">
    <source>
        <dbReference type="RefSeq" id="XP_017020913.1"/>
    </source>
</evidence>
<feature type="transmembrane region" description="Helical" evidence="1">
    <location>
        <begin position="37"/>
        <end position="57"/>
    </location>
</feature>
<evidence type="ECO:0000313" key="3">
    <source>
        <dbReference type="Proteomes" id="UP001652661"/>
    </source>
</evidence>
<gene>
    <name evidence="4" type="primary">LOC108073692</name>
</gene>
<name>A0A6P4IEG1_DROKI</name>
<dbReference type="GeneID" id="108073692"/>
<feature type="transmembrane region" description="Helical" evidence="1">
    <location>
        <begin position="109"/>
        <end position="128"/>
    </location>
</feature>
<feature type="transmembrane region" description="Helical" evidence="1">
    <location>
        <begin position="77"/>
        <end position="97"/>
    </location>
</feature>
<reference evidence="4" key="1">
    <citation type="submission" date="2025-08" db="UniProtKB">
        <authorList>
            <consortium name="RefSeq"/>
        </authorList>
    </citation>
    <scope>IDENTIFICATION</scope>
    <source>
        <strain evidence="4">14028-0561.14</strain>
        <tissue evidence="4">Whole fly</tissue>
    </source>
</reference>
<feature type="domain" description="DUF7775" evidence="2">
    <location>
        <begin position="35"/>
        <end position="189"/>
    </location>
</feature>
<evidence type="ECO:0000259" key="2">
    <source>
        <dbReference type="Pfam" id="PF24985"/>
    </source>
</evidence>
<accession>A0A6P4IEG1</accession>
<keyword evidence="1" id="KW-0812">Transmembrane</keyword>
<keyword evidence="1" id="KW-1133">Transmembrane helix</keyword>
<dbReference type="OrthoDB" id="7789408at2759"/>
<dbReference type="OMA" id="AYHIKGF"/>
<proteinExistence type="predicted"/>
<dbReference type="Pfam" id="PF24985">
    <property type="entry name" value="DUF7775"/>
    <property type="match status" value="1"/>
</dbReference>
<keyword evidence="1" id="KW-0472">Membrane</keyword>
<dbReference type="PANTHER" id="PTHR41152:SF8">
    <property type="entry name" value="AT26438P-RELATED"/>
    <property type="match status" value="1"/>
</dbReference>
<evidence type="ECO:0000256" key="1">
    <source>
        <dbReference type="SAM" id="Phobius"/>
    </source>
</evidence>